<proteinExistence type="predicted"/>
<organism evidence="3 4">
    <name type="scientific">Falsiroseomonas frigidaquae</name>
    <dbReference type="NCBI Taxonomy" id="487318"/>
    <lineage>
        <taxon>Bacteria</taxon>
        <taxon>Pseudomonadati</taxon>
        <taxon>Pseudomonadota</taxon>
        <taxon>Alphaproteobacteria</taxon>
        <taxon>Acetobacterales</taxon>
        <taxon>Roseomonadaceae</taxon>
        <taxon>Falsiroseomonas</taxon>
    </lineage>
</organism>
<dbReference type="EMBL" id="JAAVTX010000002">
    <property type="protein sequence ID" value="NKE44793.1"/>
    <property type="molecule type" value="Genomic_DNA"/>
</dbReference>
<accession>A0ABX1EXH4</accession>
<dbReference type="RefSeq" id="WP_168049108.1">
    <property type="nucleotide sequence ID" value="NZ_JAATJR010000002.1"/>
</dbReference>
<evidence type="ECO:0000256" key="2">
    <source>
        <dbReference type="SAM" id="SignalP"/>
    </source>
</evidence>
<name>A0ABX1EXH4_9PROT</name>
<protein>
    <submittedName>
        <fullName evidence="3">Uncharacterized protein</fullName>
    </submittedName>
</protein>
<comment type="caution">
    <text evidence="3">The sequence shown here is derived from an EMBL/GenBank/DDBJ whole genome shotgun (WGS) entry which is preliminary data.</text>
</comment>
<evidence type="ECO:0000313" key="3">
    <source>
        <dbReference type="EMBL" id="NKE44793.1"/>
    </source>
</evidence>
<sequence length="170" mass="18568">MRRFALLSLPAVLALGLMLDRPALAQHWNDSGPGRDLLGSTVTDFEAFRERTPAPPSFSSGAGFTPGAPGGQAEARGPIPLLDWVPPPPVPAAAPTTRRRSPPRRTVRRAPPAQPAYAAPAPTARASATQSGGADWERSLAERERELERLRRILQDDRLRYEQVRQPQLQ</sequence>
<feature type="compositionally biased region" description="Basic residues" evidence="1">
    <location>
        <begin position="97"/>
        <end position="108"/>
    </location>
</feature>
<reference evidence="3 4" key="1">
    <citation type="submission" date="2020-03" db="EMBL/GenBank/DDBJ databases">
        <title>Roseomonas selenitidurans sp. nov. isolated from soil.</title>
        <authorList>
            <person name="Liu H."/>
        </authorList>
    </citation>
    <scope>NUCLEOTIDE SEQUENCE [LARGE SCALE GENOMIC DNA]</scope>
    <source>
        <strain evidence="3 4">JCM 15073</strain>
    </source>
</reference>
<evidence type="ECO:0000313" key="4">
    <source>
        <dbReference type="Proteomes" id="UP000765160"/>
    </source>
</evidence>
<feature type="signal peptide" evidence="2">
    <location>
        <begin position="1"/>
        <end position="25"/>
    </location>
</feature>
<feature type="chain" id="PRO_5045814300" evidence="2">
    <location>
        <begin position="26"/>
        <end position="170"/>
    </location>
</feature>
<keyword evidence="4" id="KW-1185">Reference proteome</keyword>
<evidence type="ECO:0000256" key="1">
    <source>
        <dbReference type="SAM" id="MobiDB-lite"/>
    </source>
</evidence>
<feature type="region of interest" description="Disordered" evidence="1">
    <location>
        <begin position="51"/>
        <end position="139"/>
    </location>
</feature>
<feature type="compositionally biased region" description="Low complexity" evidence="1">
    <location>
        <begin position="109"/>
        <end position="131"/>
    </location>
</feature>
<dbReference type="Proteomes" id="UP000765160">
    <property type="component" value="Unassembled WGS sequence"/>
</dbReference>
<keyword evidence="2" id="KW-0732">Signal</keyword>
<gene>
    <name evidence="3" type="ORF">HB662_08385</name>
</gene>